<evidence type="ECO:0000313" key="2">
    <source>
        <dbReference type="Proteomes" id="UP000001075"/>
    </source>
</evidence>
<dbReference type="InParanoid" id="G3HHI3"/>
<dbReference type="EMBL" id="JH000379">
    <property type="protein sequence ID" value="EGV95029.1"/>
    <property type="molecule type" value="Genomic_DNA"/>
</dbReference>
<gene>
    <name evidence="1" type="ORF">I79_010102</name>
</gene>
<dbReference type="Proteomes" id="UP000001075">
    <property type="component" value="Unassembled WGS sequence"/>
</dbReference>
<protein>
    <submittedName>
        <fullName evidence="1">Uncharacterized protein</fullName>
    </submittedName>
</protein>
<proteinExistence type="predicted"/>
<dbReference type="AlphaFoldDB" id="G3HHI3"/>
<evidence type="ECO:0000313" key="1">
    <source>
        <dbReference type="EMBL" id="EGV95029.1"/>
    </source>
</evidence>
<reference evidence="2" key="1">
    <citation type="journal article" date="2011" name="Nat. Biotechnol.">
        <title>The genomic sequence of the Chinese hamster ovary (CHO)-K1 cell line.</title>
        <authorList>
            <person name="Xu X."/>
            <person name="Nagarajan H."/>
            <person name="Lewis N.E."/>
            <person name="Pan S."/>
            <person name="Cai Z."/>
            <person name="Liu X."/>
            <person name="Chen W."/>
            <person name="Xie M."/>
            <person name="Wang W."/>
            <person name="Hammond S."/>
            <person name="Andersen M.R."/>
            <person name="Neff N."/>
            <person name="Passarelli B."/>
            <person name="Koh W."/>
            <person name="Fan H.C."/>
            <person name="Wang J."/>
            <person name="Gui Y."/>
            <person name="Lee K.H."/>
            <person name="Betenbaugh M.J."/>
            <person name="Quake S.R."/>
            <person name="Famili I."/>
            <person name="Palsson B.O."/>
            <person name="Wang J."/>
        </authorList>
    </citation>
    <scope>NUCLEOTIDE SEQUENCE [LARGE SCALE GENOMIC DNA]</scope>
    <source>
        <strain evidence="2">CHO K1 cell line</strain>
    </source>
</reference>
<organism evidence="1 2">
    <name type="scientific">Cricetulus griseus</name>
    <name type="common">Chinese hamster</name>
    <name type="synonym">Cricetulus barabensis griseus</name>
    <dbReference type="NCBI Taxonomy" id="10029"/>
    <lineage>
        <taxon>Eukaryota</taxon>
        <taxon>Metazoa</taxon>
        <taxon>Chordata</taxon>
        <taxon>Craniata</taxon>
        <taxon>Vertebrata</taxon>
        <taxon>Euteleostomi</taxon>
        <taxon>Mammalia</taxon>
        <taxon>Eutheria</taxon>
        <taxon>Euarchontoglires</taxon>
        <taxon>Glires</taxon>
        <taxon>Rodentia</taxon>
        <taxon>Myomorpha</taxon>
        <taxon>Muroidea</taxon>
        <taxon>Cricetidae</taxon>
        <taxon>Cricetinae</taxon>
        <taxon>Cricetulus</taxon>
    </lineage>
</organism>
<accession>G3HHI3</accession>
<name>G3HHI3_CRIGR</name>
<sequence>MEDGWLDGHLLACPRVCVQELGYRRPNRMVYLGKLSLATKMYSGWTTCSNTVVSFKHQGPAVNTNLERGNLVNSGRKLQISTRQLVSAHIQAFQDLNAPCCCPGSLSFTSRFLSYLKGTNREWS</sequence>